<dbReference type="GO" id="GO:0016747">
    <property type="term" value="F:acyltransferase activity, transferring groups other than amino-acyl groups"/>
    <property type="evidence" value="ECO:0007669"/>
    <property type="project" value="InterPro"/>
</dbReference>
<evidence type="ECO:0000313" key="3">
    <source>
        <dbReference type="Proteomes" id="UP000007486"/>
    </source>
</evidence>
<evidence type="ECO:0000313" key="2">
    <source>
        <dbReference type="EMBL" id="ADY37455.1"/>
    </source>
</evidence>
<dbReference type="HOGENOM" id="CLU_013985_13_0_10"/>
<keyword evidence="3" id="KW-1185">Reference proteome</keyword>
<dbReference type="EMBL" id="CP002530">
    <property type="protein sequence ID" value="ADY37455.1"/>
    <property type="molecule type" value="Genomic_DNA"/>
</dbReference>
<name>F0R1Y9_PHOSB</name>
<dbReference type="Pfam" id="PF13302">
    <property type="entry name" value="Acetyltransf_3"/>
    <property type="match status" value="1"/>
</dbReference>
<dbReference type="InterPro" id="IPR000182">
    <property type="entry name" value="GNAT_dom"/>
</dbReference>
<protein>
    <submittedName>
        <fullName evidence="2">Putative acetyltransferase</fullName>
    </submittedName>
</protein>
<evidence type="ECO:0000259" key="1">
    <source>
        <dbReference type="PROSITE" id="PS51186"/>
    </source>
</evidence>
<sequence length="195" mass="21835">MSRNREILFLYFKIQGVTKPVNLQFETYCPDMKPNIRPATPADLDRLMEIFEAARRFMASTGNPNQWINGYPQRGLIAEEISNGHCYVCENAEGKAIGTFCFVPSPDPNYAHIEDGAWLNGAPYHVIHRLASDGSGKGIFKACIAWCASHDSNLRADTHADNKVMQHLLEENGFVRCGIIYVANGTPRIAYQRKG</sequence>
<dbReference type="AlphaFoldDB" id="F0R1Y9"/>
<dbReference type="InterPro" id="IPR016181">
    <property type="entry name" value="Acyl_CoA_acyltransferase"/>
</dbReference>
<dbReference type="KEGG" id="bsa:Bacsa_2925"/>
<dbReference type="STRING" id="667015.Bacsa_2925"/>
<accession>F0R1Y9</accession>
<dbReference type="Gene3D" id="3.40.630.30">
    <property type="match status" value="1"/>
</dbReference>
<dbReference type="PROSITE" id="PS51186">
    <property type="entry name" value="GNAT"/>
    <property type="match status" value="1"/>
</dbReference>
<keyword evidence="2" id="KW-0808">Transferase</keyword>
<gene>
    <name evidence="2" type="ordered locus">Bacsa_2925</name>
</gene>
<feature type="domain" description="N-acetyltransferase" evidence="1">
    <location>
        <begin position="34"/>
        <end position="195"/>
    </location>
</feature>
<dbReference type="eggNOG" id="COG0456">
    <property type="taxonomic scope" value="Bacteria"/>
</dbReference>
<organism evidence="2 3">
    <name type="scientific">Phocaeicola salanitronis (strain DSM 18170 / JCM 13657 / CCUG 60908 / BL78)</name>
    <name type="common">Bacteroides salanitronis</name>
    <dbReference type="NCBI Taxonomy" id="667015"/>
    <lineage>
        <taxon>Bacteria</taxon>
        <taxon>Pseudomonadati</taxon>
        <taxon>Bacteroidota</taxon>
        <taxon>Bacteroidia</taxon>
        <taxon>Bacteroidales</taxon>
        <taxon>Bacteroidaceae</taxon>
        <taxon>Phocaeicola</taxon>
    </lineage>
</organism>
<dbReference type="Proteomes" id="UP000007486">
    <property type="component" value="Chromosome"/>
</dbReference>
<reference evidence="2 3" key="1">
    <citation type="journal article" date="2011" name="Stand. Genomic Sci.">
        <title>Complete genome sequence of Bacteroides salanitronis type strain (BL78).</title>
        <authorList>
            <person name="Gronow S."/>
            <person name="Held B."/>
            <person name="Lucas S."/>
            <person name="Lapidus A."/>
            <person name="Del Rio T.G."/>
            <person name="Nolan M."/>
            <person name="Tice H."/>
            <person name="Deshpande S."/>
            <person name="Cheng J.F."/>
            <person name="Pitluck S."/>
            <person name="Liolios K."/>
            <person name="Pagani I."/>
            <person name="Ivanova N."/>
            <person name="Mavromatis K."/>
            <person name="Pati A."/>
            <person name="Tapia R."/>
            <person name="Han C."/>
            <person name="Goodwin L."/>
            <person name="Chen A."/>
            <person name="Palaniappan K."/>
            <person name="Land M."/>
            <person name="Hauser L."/>
            <person name="Chang Y.J."/>
            <person name="Jeffries C.D."/>
            <person name="Brambilla E.M."/>
            <person name="Rohde M."/>
            <person name="Goker M."/>
            <person name="Detter J.C."/>
            <person name="Woyke T."/>
            <person name="Bristow J."/>
            <person name="Markowitz V."/>
            <person name="Hugenholtz P."/>
            <person name="Kyrpides N.C."/>
            <person name="Klenk H.P."/>
            <person name="Eisen J.A."/>
        </authorList>
    </citation>
    <scope>NUCLEOTIDE SEQUENCE [LARGE SCALE GENOMIC DNA]</scope>
    <source>
        <strain evidence="2 3">DSM 18170</strain>
    </source>
</reference>
<dbReference type="SUPFAM" id="SSF55729">
    <property type="entry name" value="Acyl-CoA N-acyltransferases (Nat)"/>
    <property type="match status" value="1"/>
</dbReference>
<proteinExistence type="predicted"/>